<gene>
    <name evidence="1" type="ORF">MM171A00126_0060</name>
    <name evidence="2" type="ORF">MM171B00120_0068</name>
</gene>
<organism evidence="1">
    <name type="scientific">viral metagenome</name>
    <dbReference type="NCBI Taxonomy" id="1070528"/>
    <lineage>
        <taxon>unclassified sequences</taxon>
        <taxon>metagenomes</taxon>
        <taxon>organismal metagenomes</taxon>
    </lineage>
</organism>
<sequence length="127" mass="14408">MTGGRGFVMSDFQTETTPTARKQHKCCECYGVIHPGQKYSLVAGCWDGDMDTFKTCMPCVDARNWATVQPEWGSDGEHLYCFGRLEEDMSYLAPEIRYGDGRRFHAYRLQVLMARRRNAGKAIRAAA</sequence>
<dbReference type="AlphaFoldDB" id="A0A6M3M4Z6"/>
<dbReference type="EMBL" id="MT143895">
    <property type="protein sequence ID" value="QJB05172.1"/>
    <property type="molecule type" value="Genomic_DNA"/>
</dbReference>
<reference evidence="1" key="1">
    <citation type="submission" date="2020-03" db="EMBL/GenBank/DDBJ databases">
        <title>The deep terrestrial virosphere.</title>
        <authorList>
            <person name="Holmfeldt K."/>
            <person name="Nilsson E."/>
            <person name="Simone D."/>
            <person name="Lopez-Fernandez M."/>
            <person name="Wu X."/>
            <person name="de Brujin I."/>
            <person name="Lundin D."/>
            <person name="Andersson A."/>
            <person name="Bertilsson S."/>
            <person name="Dopson M."/>
        </authorList>
    </citation>
    <scope>NUCLEOTIDE SEQUENCE</scope>
    <source>
        <strain evidence="1">MM171A00126</strain>
        <strain evidence="2">MM171B00120</strain>
    </source>
</reference>
<evidence type="ECO:0000313" key="1">
    <source>
        <dbReference type="EMBL" id="QJB01220.1"/>
    </source>
</evidence>
<protein>
    <submittedName>
        <fullName evidence="1">Uncharacterized protein</fullName>
    </submittedName>
</protein>
<evidence type="ECO:0000313" key="2">
    <source>
        <dbReference type="EMBL" id="QJB05172.1"/>
    </source>
</evidence>
<dbReference type="EMBL" id="MT143706">
    <property type="protein sequence ID" value="QJB01220.1"/>
    <property type="molecule type" value="Genomic_DNA"/>
</dbReference>
<accession>A0A6M3M4Z6</accession>
<proteinExistence type="predicted"/>
<name>A0A6M3M4Z6_9ZZZZ</name>